<dbReference type="RefSeq" id="WP_207757257.1">
    <property type="nucleotide sequence ID" value="NZ_JADOGI010000211.1"/>
</dbReference>
<dbReference type="AlphaFoldDB" id="A0A931AGU6"/>
<reference evidence="1" key="1">
    <citation type="submission" date="2020-11" db="EMBL/GenBank/DDBJ databases">
        <title>Whole-genome analyses of Nonomuraea sp. K274.</title>
        <authorList>
            <person name="Veyisoglu A."/>
        </authorList>
    </citation>
    <scope>NUCLEOTIDE SEQUENCE</scope>
    <source>
        <strain evidence="1">K274</strain>
    </source>
</reference>
<feature type="non-terminal residue" evidence="1">
    <location>
        <position position="1"/>
    </location>
</feature>
<comment type="caution">
    <text evidence="1">The sequence shown here is derived from an EMBL/GenBank/DDBJ whole genome shotgun (WGS) entry which is preliminary data.</text>
</comment>
<name>A0A931AGU6_9ACTN</name>
<evidence type="ECO:0000313" key="2">
    <source>
        <dbReference type="Proteomes" id="UP000605361"/>
    </source>
</evidence>
<proteinExistence type="predicted"/>
<dbReference type="EMBL" id="JADOGI010000211">
    <property type="protein sequence ID" value="MBF8192446.1"/>
    <property type="molecule type" value="Genomic_DNA"/>
</dbReference>
<sequence length="203" mass="21315">AWVVVATGAAGDVSTRPHRRAQTPRECERLGALVAGAVLRGLRRPARSAVSGEVRVRRVQVPLSPKPPGAPATGPLEERLRAAERGGDPVAIRTAWTALQAARLAAVQPSPTDLSCAVSVAGVGPLSLVALGAEPYLDMAVRLDRAATGPAVLIGYTNGYLGYLPVREAYRRPEYEVLRTPVAPGGAEHVLARATELMGEVHD</sequence>
<accession>A0A931AGU6</accession>
<protein>
    <submittedName>
        <fullName evidence="1">Uncharacterized protein</fullName>
    </submittedName>
</protein>
<keyword evidence="2" id="KW-1185">Reference proteome</keyword>
<organism evidence="1 2">
    <name type="scientific">Nonomuraea cypriaca</name>
    <dbReference type="NCBI Taxonomy" id="1187855"/>
    <lineage>
        <taxon>Bacteria</taxon>
        <taxon>Bacillati</taxon>
        <taxon>Actinomycetota</taxon>
        <taxon>Actinomycetes</taxon>
        <taxon>Streptosporangiales</taxon>
        <taxon>Streptosporangiaceae</taxon>
        <taxon>Nonomuraea</taxon>
    </lineage>
</organism>
<evidence type="ECO:0000313" key="1">
    <source>
        <dbReference type="EMBL" id="MBF8192446.1"/>
    </source>
</evidence>
<dbReference type="Proteomes" id="UP000605361">
    <property type="component" value="Unassembled WGS sequence"/>
</dbReference>
<gene>
    <name evidence="1" type="ORF">ITP53_43555</name>
</gene>